<dbReference type="RefSeq" id="WP_281043864.1">
    <property type="nucleotide sequence ID" value="NZ_JARYGZ010000001.1"/>
</dbReference>
<evidence type="ECO:0000256" key="1">
    <source>
        <dbReference type="SAM" id="Coils"/>
    </source>
</evidence>
<name>A0ABT6MZV5_9SPHN</name>
<dbReference type="Proteomes" id="UP001160625">
    <property type="component" value="Unassembled WGS sequence"/>
</dbReference>
<sequence>MSSEDDLPRRADDPVAALARQDLDPLSVEELHARIAGLEAEIARTRRKIEGAVNHRATADALFKR</sequence>
<keyword evidence="1" id="KW-0175">Coiled coil</keyword>
<dbReference type="SUPFAM" id="SSF161270">
    <property type="entry name" value="PspA lactotransferrin-binding region"/>
    <property type="match status" value="1"/>
</dbReference>
<evidence type="ECO:0000313" key="3">
    <source>
        <dbReference type="Proteomes" id="UP001160625"/>
    </source>
</evidence>
<feature type="coiled-coil region" evidence="1">
    <location>
        <begin position="28"/>
        <end position="55"/>
    </location>
</feature>
<protein>
    <submittedName>
        <fullName evidence="2">DUF1192 domain-containing protein</fullName>
    </submittedName>
</protein>
<keyword evidence="3" id="KW-1185">Reference proteome</keyword>
<organism evidence="2 3">
    <name type="scientific">Sphingomonas oryzagri</name>
    <dbReference type="NCBI Taxonomy" id="3042314"/>
    <lineage>
        <taxon>Bacteria</taxon>
        <taxon>Pseudomonadati</taxon>
        <taxon>Pseudomonadota</taxon>
        <taxon>Alphaproteobacteria</taxon>
        <taxon>Sphingomonadales</taxon>
        <taxon>Sphingomonadaceae</taxon>
        <taxon>Sphingomonas</taxon>
    </lineage>
</organism>
<gene>
    <name evidence="2" type="ORF">QGN17_07500</name>
</gene>
<dbReference type="EMBL" id="JARYGZ010000001">
    <property type="protein sequence ID" value="MDH7638573.1"/>
    <property type="molecule type" value="Genomic_DNA"/>
</dbReference>
<dbReference type="Pfam" id="PF06698">
    <property type="entry name" value="DUF1192"/>
    <property type="match status" value="1"/>
</dbReference>
<reference evidence="2" key="1">
    <citation type="submission" date="2023-04" db="EMBL/GenBank/DDBJ databases">
        <title>Sphingomonas sp. MAHUQ-71 isolated from rice field.</title>
        <authorList>
            <person name="Huq M.A."/>
        </authorList>
    </citation>
    <scope>NUCLEOTIDE SEQUENCE</scope>
    <source>
        <strain evidence="2">MAHUQ-71</strain>
    </source>
</reference>
<proteinExistence type="predicted"/>
<accession>A0ABT6MZV5</accession>
<comment type="caution">
    <text evidence="2">The sequence shown here is derived from an EMBL/GenBank/DDBJ whole genome shotgun (WGS) entry which is preliminary data.</text>
</comment>
<dbReference type="InterPro" id="IPR009579">
    <property type="entry name" value="DUF1192"/>
</dbReference>
<evidence type="ECO:0000313" key="2">
    <source>
        <dbReference type="EMBL" id="MDH7638573.1"/>
    </source>
</evidence>